<gene>
    <name evidence="6" type="ORF">NA57DRAFT_51122</name>
</gene>
<dbReference type="PANTHER" id="PTHR24189">
    <property type="entry name" value="MYOTROPHIN"/>
    <property type="match status" value="1"/>
</dbReference>
<evidence type="ECO:0000256" key="3">
    <source>
        <dbReference type="SAM" id="MobiDB-lite"/>
    </source>
</evidence>
<evidence type="ECO:0000313" key="7">
    <source>
        <dbReference type="Proteomes" id="UP000799772"/>
    </source>
</evidence>
<keyword evidence="4" id="KW-0732">Signal</keyword>
<dbReference type="OrthoDB" id="3796990at2759"/>
<dbReference type="Proteomes" id="UP000799772">
    <property type="component" value="Unassembled WGS sequence"/>
</dbReference>
<proteinExistence type="predicted"/>
<dbReference type="PANTHER" id="PTHR24189:SF50">
    <property type="entry name" value="ANKYRIN REPEAT AND SOCS BOX PROTEIN 2"/>
    <property type="match status" value="1"/>
</dbReference>
<keyword evidence="1" id="KW-0677">Repeat</keyword>
<feature type="region of interest" description="Disordered" evidence="3">
    <location>
        <begin position="235"/>
        <end position="254"/>
    </location>
</feature>
<evidence type="ECO:0000259" key="5">
    <source>
        <dbReference type="Pfam" id="PF17111"/>
    </source>
</evidence>
<reference evidence="6" key="1">
    <citation type="journal article" date="2020" name="Stud. Mycol.">
        <title>101 Dothideomycetes genomes: a test case for predicting lifestyles and emergence of pathogens.</title>
        <authorList>
            <person name="Haridas S."/>
            <person name="Albert R."/>
            <person name="Binder M."/>
            <person name="Bloem J."/>
            <person name="Labutti K."/>
            <person name="Salamov A."/>
            <person name="Andreopoulos B."/>
            <person name="Baker S."/>
            <person name="Barry K."/>
            <person name="Bills G."/>
            <person name="Bluhm B."/>
            <person name="Cannon C."/>
            <person name="Castanera R."/>
            <person name="Culley D."/>
            <person name="Daum C."/>
            <person name="Ezra D."/>
            <person name="Gonzalez J."/>
            <person name="Henrissat B."/>
            <person name="Kuo A."/>
            <person name="Liang C."/>
            <person name="Lipzen A."/>
            <person name="Lutzoni F."/>
            <person name="Magnuson J."/>
            <person name="Mondo S."/>
            <person name="Nolan M."/>
            <person name="Ohm R."/>
            <person name="Pangilinan J."/>
            <person name="Park H.-J."/>
            <person name="Ramirez L."/>
            <person name="Alfaro M."/>
            <person name="Sun H."/>
            <person name="Tritt A."/>
            <person name="Yoshinaga Y."/>
            <person name="Zwiers L.-H."/>
            <person name="Turgeon B."/>
            <person name="Goodwin S."/>
            <person name="Spatafora J."/>
            <person name="Crous P."/>
            <person name="Grigoriev I."/>
        </authorList>
    </citation>
    <scope>NUCLEOTIDE SEQUENCE</scope>
    <source>
        <strain evidence="6">CBS 133067</strain>
    </source>
</reference>
<dbReference type="Gene3D" id="1.25.40.20">
    <property type="entry name" value="Ankyrin repeat-containing domain"/>
    <property type="match status" value="1"/>
</dbReference>
<evidence type="ECO:0000256" key="1">
    <source>
        <dbReference type="ARBA" id="ARBA00022737"/>
    </source>
</evidence>
<evidence type="ECO:0000256" key="4">
    <source>
        <dbReference type="SAM" id="SignalP"/>
    </source>
</evidence>
<dbReference type="InterPro" id="IPR050745">
    <property type="entry name" value="Multifunctional_regulatory"/>
</dbReference>
<keyword evidence="2" id="KW-0040">ANK repeat</keyword>
<feature type="signal peptide" evidence="4">
    <location>
        <begin position="1"/>
        <end position="23"/>
    </location>
</feature>
<keyword evidence="7" id="KW-1185">Reference proteome</keyword>
<evidence type="ECO:0000313" key="6">
    <source>
        <dbReference type="EMBL" id="KAF2104285.1"/>
    </source>
</evidence>
<evidence type="ECO:0000256" key="2">
    <source>
        <dbReference type="ARBA" id="ARBA00023043"/>
    </source>
</evidence>
<protein>
    <recommendedName>
        <fullName evidence="5">Azaphilone pigments biosynthesis cluster protein L N-terminal domain-containing protein</fullName>
    </recommendedName>
</protein>
<dbReference type="AlphaFoldDB" id="A0A9P4IMJ6"/>
<dbReference type="SUPFAM" id="SSF48403">
    <property type="entry name" value="Ankyrin repeat"/>
    <property type="match status" value="1"/>
</dbReference>
<feature type="domain" description="Azaphilone pigments biosynthesis cluster protein L N-terminal" evidence="5">
    <location>
        <begin position="1"/>
        <end position="95"/>
    </location>
</feature>
<feature type="compositionally biased region" description="Acidic residues" evidence="3">
    <location>
        <begin position="647"/>
        <end position="682"/>
    </location>
</feature>
<feature type="chain" id="PRO_5040391706" description="Azaphilone pigments biosynthesis cluster protein L N-terminal domain-containing protein" evidence="4">
    <location>
        <begin position="24"/>
        <end position="691"/>
    </location>
</feature>
<dbReference type="EMBL" id="ML978121">
    <property type="protein sequence ID" value="KAF2104285.1"/>
    <property type="molecule type" value="Genomic_DNA"/>
</dbReference>
<feature type="region of interest" description="Disordered" evidence="3">
    <location>
        <begin position="646"/>
        <end position="691"/>
    </location>
</feature>
<dbReference type="InterPro" id="IPR031348">
    <property type="entry name" value="PigL_N"/>
</dbReference>
<sequence>MEAISAGASILAFLTLALQCTQSLHETIAGYRNISQQTESLASALKNLESILTQLQSCRILADPSANLQHIKELIRTCVDHLKRHEKVLEEIQPDERSLKTKQIWKRFRATLEEKQLTQIWTEVNHLCTVLGVQLQLLQSDKNLDCENRLIQLNTTLAEYTAPHAPQHTRSLEQSTKISVVNDNVTDLKTLAASQFQALQSLTEQIEALPKISRQQCETVCTLIQALQAQIAGPTTQSTIPHAHSRPSNPAHLDKAALDQDGLDLASKVQSISELVKGKNGRIYNKEAQPIIALLESLVQDIIEEVFSNNDPQAKKRKTSIYNDGEIIDHRDVKRLCSANAASSNVDINIKRAAQYPPIAEGKIIQRYMSREAYALHQPKICAFFIENGADVDEVAPEPDMPWPDSTCPLGIGKYFCALNNKERSTTLECWRLLLRAGADPTMPALDEQPFYPANAIDNGTTEESLRLLLDLGGQFVDLHQRDDFGRTPFLRLAMGMWDDPGSFALFLARGADIHARDYVGMTCLHYSVTWANPNNTELLASLTLLIDKGADVLAVDDFGHSVSHYAYTSSVKECGGYRGDLWDAALARRGYNLYEMRRGFPRKPRYSRRYSRATFERLWSGFEHLCPYYDDVPVWPPGSRLHEVFTDDEEDSDEEAEYDLGLDDNEDSDSTNEGSSLDDDNGSNRNDKED</sequence>
<accession>A0A9P4IMJ6</accession>
<dbReference type="InterPro" id="IPR036770">
    <property type="entry name" value="Ankyrin_rpt-contain_sf"/>
</dbReference>
<dbReference type="Pfam" id="PF17111">
    <property type="entry name" value="PigL_N"/>
    <property type="match status" value="1"/>
</dbReference>
<organism evidence="6 7">
    <name type="scientific">Rhizodiscina lignyota</name>
    <dbReference type="NCBI Taxonomy" id="1504668"/>
    <lineage>
        <taxon>Eukaryota</taxon>
        <taxon>Fungi</taxon>
        <taxon>Dikarya</taxon>
        <taxon>Ascomycota</taxon>
        <taxon>Pezizomycotina</taxon>
        <taxon>Dothideomycetes</taxon>
        <taxon>Pleosporomycetidae</taxon>
        <taxon>Aulographales</taxon>
        <taxon>Rhizodiscinaceae</taxon>
        <taxon>Rhizodiscina</taxon>
    </lineage>
</organism>
<name>A0A9P4IMJ6_9PEZI</name>
<comment type="caution">
    <text evidence="6">The sequence shown here is derived from an EMBL/GenBank/DDBJ whole genome shotgun (WGS) entry which is preliminary data.</text>
</comment>